<dbReference type="EMBL" id="JNBS01003840">
    <property type="protein sequence ID" value="OQR85204.1"/>
    <property type="molecule type" value="Genomic_DNA"/>
</dbReference>
<gene>
    <name evidence="2" type="ORF">THRCLA_10741</name>
</gene>
<dbReference type="STRING" id="74557.A0A1V9YHI8"/>
<feature type="transmembrane region" description="Helical" evidence="1">
    <location>
        <begin position="32"/>
        <end position="56"/>
    </location>
</feature>
<dbReference type="Proteomes" id="UP000243217">
    <property type="component" value="Unassembled WGS sequence"/>
</dbReference>
<feature type="transmembrane region" description="Helical" evidence="1">
    <location>
        <begin position="77"/>
        <end position="98"/>
    </location>
</feature>
<proteinExistence type="predicted"/>
<evidence type="ECO:0000313" key="3">
    <source>
        <dbReference type="Proteomes" id="UP000243217"/>
    </source>
</evidence>
<protein>
    <recommendedName>
        <fullName evidence="4">Transmembrane protein</fullName>
    </recommendedName>
</protein>
<accession>A0A1V9YHI8</accession>
<evidence type="ECO:0000313" key="2">
    <source>
        <dbReference type="EMBL" id="OQR85204.1"/>
    </source>
</evidence>
<organism evidence="2 3">
    <name type="scientific">Thraustotheca clavata</name>
    <dbReference type="NCBI Taxonomy" id="74557"/>
    <lineage>
        <taxon>Eukaryota</taxon>
        <taxon>Sar</taxon>
        <taxon>Stramenopiles</taxon>
        <taxon>Oomycota</taxon>
        <taxon>Saprolegniomycetes</taxon>
        <taxon>Saprolegniales</taxon>
        <taxon>Achlyaceae</taxon>
        <taxon>Thraustotheca</taxon>
    </lineage>
</organism>
<comment type="caution">
    <text evidence="2">The sequence shown here is derived from an EMBL/GenBank/DDBJ whole genome shotgun (WGS) entry which is preliminary data.</text>
</comment>
<name>A0A1V9YHI8_9STRA</name>
<dbReference type="OrthoDB" id="10490705at2759"/>
<keyword evidence="1" id="KW-1133">Transmembrane helix</keyword>
<reference evidence="2 3" key="1">
    <citation type="journal article" date="2014" name="Genome Biol. Evol.">
        <title>The secreted proteins of Achlya hypogyna and Thraustotheca clavata identify the ancestral oomycete secretome and reveal gene acquisitions by horizontal gene transfer.</title>
        <authorList>
            <person name="Misner I."/>
            <person name="Blouin N."/>
            <person name="Leonard G."/>
            <person name="Richards T.A."/>
            <person name="Lane C.E."/>
        </authorList>
    </citation>
    <scope>NUCLEOTIDE SEQUENCE [LARGE SCALE GENOMIC DNA]</scope>
    <source>
        <strain evidence="2 3">ATCC 34112</strain>
    </source>
</reference>
<feature type="transmembrane region" description="Helical" evidence="1">
    <location>
        <begin position="113"/>
        <end position="138"/>
    </location>
</feature>
<keyword evidence="1" id="KW-0812">Transmembrane</keyword>
<sequence>MVKDTARQSWGYDEFVYDAVIRSDLQVFFLSFFHLLAHMLHLRVHLIVIIAIYYGCYMSQDKINSTLNLCQSASSSWLYENYMLNTIMATGGMDLWAFHENYETSWAVMAAELAWYILAWCLACAYILVVACYTIVFYKDPNKMVAPEPSLNGFHVLGLESGLDYSHFIHRIINFVLCRKVSRRGPQLIAVRPHQVDPRRTIFFNVEATNFEKSVRRRYFRTHGFIAPLSERVLHDNQVFATHSLIWLLGFVIVRNEYLVCIGDVPYLWINCLLRRDIYYVYGYPLTKEKDTIESNAVRIPCQDYSLSDLFSITIRPLR</sequence>
<keyword evidence="3" id="KW-1185">Reference proteome</keyword>
<evidence type="ECO:0000256" key="1">
    <source>
        <dbReference type="SAM" id="Phobius"/>
    </source>
</evidence>
<dbReference type="AlphaFoldDB" id="A0A1V9YHI8"/>
<keyword evidence="1" id="KW-0472">Membrane</keyword>
<evidence type="ECO:0008006" key="4">
    <source>
        <dbReference type="Google" id="ProtNLM"/>
    </source>
</evidence>